<keyword evidence="4" id="KW-1185">Reference proteome</keyword>
<sequence>MKVSRKVNNIRRSIMQAVTRNIGSSQSDPNFTIEDASDIKRVLICRPNHRLGNLLLVTPLVQEIADNFPDAKIDLFVKGGLAPIIFKNYPNVDRVISLPKKPFSNLVEYAKVWIKLKTEKYDIAINVDKKSSSGRLSTQWANAKVKFFGDDEEILTQIVDARHIAKSPIYNLRRMLEGLGFTPIQRAIPTLDIKLSEAEIESGKRKIHELFGNDKKTICIFTYATGHKCYCEGWWGKFYEQVKARYVDYNILEILPVENISRIDFKAATFYSKDIREIASVIANTEAFIGADSGIMHLASAAKTKTLGLFSVTDETKYEPYNHGSVAVNTNRTSPRDWFWALNHMLIPKMFILFSIQ</sequence>
<dbReference type="CDD" id="cd03789">
    <property type="entry name" value="GT9_LPS_heptosyltransferase"/>
    <property type="match status" value="1"/>
</dbReference>
<proteinExistence type="predicted"/>
<evidence type="ECO:0000313" key="3">
    <source>
        <dbReference type="EMBL" id="NYA70072.1"/>
    </source>
</evidence>
<dbReference type="AlphaFoldDB" id="A0A7Y8Y0D5"/>
<comment type="caution">
    <text evidence="3">The sequence shown here is derived from an EMBL/GenBank/DDBJ whole genome shotgun (WGS) entry which is preliminary data.</text>
</comment>
<dbReference type="PANTHER" id="PTHR30160">
    <property type="entry name" value="TETRAACYLDISACCHARIDE 4'-KINASE-RELATED"/>
    <property type="match status" value="1"/>
</dbReference>
<evidence type="ECO:0000256" key="2">
    <source>
        <dbReference type="ARBA" id="ARBA00022679"/>
    </source>
</evidence>
<keyword evidence="1" id="KW-0328">Glycosyltransferase</keyword>
<reference evidence="3 4" key="1">
    <citation type="submission" date="2020-07" db="EMBL/GenBank/DDBJ databases">
        <authorList>
            <person name="Sun Q."/>
        </authorList>
    </citation>
    <scope>NUCLEOTIDE SEQUENCE [LARGE SCALE GENOMIC DNA]</scope>
    <source>
        <strain evidence="3 4">MAH-1</strain>
    </source>
</reference>
<dbReference type="InterPro" id="IPR051199">
    <property type="entry name" value="LPS_LOS_Heptosyltrfase"/>
</dbReference>
<dbReference type="Gene3D" id="3.40.50.2000">
    <property type="entry name" value="Glycogen Phosphorylase B"/>
    <property type="match status" value="2"/>
</dbReference>
<evidence type="ECO:0000256" key="1">
    <source>
        <dbReference type="ARBA" id="ARBA00022676"/>
    </source>
</evidence>
<dbReference type="SUPFAM" id="SSF53756">
    <property type="entry name" value="UDP-Glycosyltransferase/glycogen phosphorylase"/>
    <property type="match status" value="1"/>
</dbReference>
<dbReference type="RefSeq" id="WP_176004885.1">
    <property type="nucleotide sequence ID" value="NZ_JABWMI010000005.1"/>
</dbReference>
<accession>A0A7Y8Y0D5</accession>
<dbReference type="Pfam" id="PF01075">
    <property type="entry name" value="Glyco_transf_9"/>
    <property type="match status" value="1"/>
</dbReference>
<evidence type="ECO:0000313" key="4">
    <source>
        <dbReference type="Proteomes" id="UP000535020"/>
    </source>
</evidence>
<keyword evidence="2 3" id="KW-0808">Transferase</keyword>
<dbReference type="Proteomes" id="UP000535020">
    <property type="component" value="Unassembled WGS sequence"/>
</dbReference>
<dbReference type="PANTHER" id="PTHR30160:SF7">
    <property type="entry name" value="ADP-HEPTOSE--LPS HEPTOSYLTRANSFERASE 2"/>
    <property type="match status" value="1"/>
</dbReference>
<gene>
    <name evidence="3" type="ORF">HZF10_04010</name>
</gene>
<protein>
    <submittedName>
        <fullName evidence="3">Glycosyltransferase family 9 protein</fullName>
    </submittedName>
</protein>
<dbReference type="GO" id="GO:0005829">
    <property type="term" value="C:cytosol"/>
    <property type="evidence" value="ECO:0007669"/>
    <property type="project" value="TreeGrafter"/>
</dbReference>
<dbReference type="InterPro" id="IPR002201">
    <property type="entry name" value="Glyco_trans_9"/>
</dbReference>
<dbReference type="EMBL" id="JACBJI010000001">
    <property type="protein sequence ID" value="NYA70072.1"/>
    <property type="molecule type" value="Genomic_DNA"/>
</dbReference>
<name>A0A7Y8Y0D5_9FLAO</name>
<dbReference type="GO" id="GO:0009244">
    <property type="term" value="P:lipopolysaccharide core region biosynthetic process"/>
    <property type="evidence" value="ECO:0007669"/>
    <property type="project" value="TreeGrafter"/>
</dbReference>
<dbReference type="GO" id="GO:0008713">
    <property type="term" value="F:ADP-heptose-lipopolysaccharide heptosyltransferase activity"/>
    <property type="evidence" value="ECO:0007669"/>
    <property type="project" value="TreeGrafter"/>
</dbReference>
<organism evidence="3 4">
    <name type="scientific">Flavobacterium agri</name>
    <dbReference type="NCBI Taxonomy" id="2743471"/>
    <lineage>
        <taxon>Bacteria</taxon>
        <taxon>Pseudomonadati</taxon>
        <taxon>Bacteroidota</taxon>
        <taxon>Flavobacteriia</taxon>
        <taxon>Flavobacteriales</taxon>
        <taxon>Flavobacteriaceae</taxon>
        <taxon>Flavobacterium</taxon>
    </lineage>
</organism>